<dbReference type="EMBL" id="GAMC01006037">
    <property type="protein sequence ID" value="JAC00519.1"/>
    <property type="molecule type" value="mRNA"/>
</dbReference>
<feature type="transmembrane region" description="Helical" evidence="2">
    <location>
        <begin position="52"/>
        <end position="75"/>
    </location>
</feature>
<organism evidence="3">
    <name type="scientific">Ceratitis capitata</name>
    <name type="common">Mediterranean fruit fly</name>
    <name type="synonym">Tephritis capitata</name>
    <dbReference type="NCBI Taxonomy" id="7213"/>
    <lineage>
        <taxon>Eukaryota</taxon>
        <taxon>Metazoa</taxon>
        <taxon>Ecdysozoa</taxon>
        <taxon>Arthropoda</taxon>
        <taxon>Hexapoda</taxon>
        <taxon>Insecta</taxon>
        <taxon>Pterygota</taxon>
        <taxon>Neoptera</taxon>
        <taxon>Endopterygota</taxon>
        <taxon>Diptera</taxon>
        <taxon>Brachycera</taxon>
        <taxon>Muscomorpha</taxon>
        <taxon>Tephritoidea</taxon>
        <taxon>Tephritidae</taxon>
        <taxon>Ceratitis</taxon>
        <taxon>Ceratitis</taxon>
    </lineage>
</organism>
<keyword evidence="2" id="KW-1133">Transmembrane helix</keyword>
<keyword evidence="2" id="KW-0472">Membrane</keyword>
<name>W8BUB3_CERCA</name>
<dbReference type="AlphaFoldDB" id="W8BUB3"/>
<proteinExistence type="evidence at transcript level"/>
<evidence type="ECO:0000313" key="3">
    <source>
        <dbReference type="EMBL" id="JAC00519.1"/>
    </source>
</evidence>
<sequence length="143" mass="15772">MPLGRKLVRVHDDNDVTIAIPKTILKSPRAPTSCKSMEKSISFQTSNYSCCMHIYVCMYAVAVVLVVLVLSSSFYSTEKNFYRAPTTRASEVYEWDASRCGSESALPHCHTDSNNGRGIARTGSTEVTDQPTDHTTDEATQSV</sequence>
<evidence type="ECO:0000256" key="2">
    <source>
        <dbReference type="SAM" id="Phobius"/>
    </source>
</evidence>
<reference evidence="3" key="2">
    <citation type="journal article" date="2014" name="BMC Genomics">
        <title>A genomic perspective to assessing quality of mass-reared SIT flies used in Mediterranean fruit fly (Ceratitis capitata) eradication in California.</title>
        <authorList>
            <person name="Calla B."/>
            <person name="Hall B."/>
            <person name="Hou S."/>
            <person name="Geib S.M."/>
        </authorList>
    </citation>
    <scope>NUCLEOTIDE SEQUENCE</scope>
</reference>
<protein>
    <submittedName>
        <fullName evidence="3">Uncharacterized protein</fullName>
    </submittedName>
</protein>
<feature type="region of interest" description="Disordered" evidence="1">
    <location>
        <begin position="111"/>
        <end position="143"/>
    </location>
</feature>
<reference evidence="3" key="1">
    <citation type="submission" date="2013-07" db="EMBL/GenBank/DDBJ databases">
        <authorList>
            <person name="Geib S."/>
        </authorList>
    </citation>
    <scope>NUCLEOTIDE SEQUENCE</scope>
</reference>
<evidence type="ECO:0000256" key="1">
    <source>
        <dbReference type="SAM" id="MobiDB-lite"/>
    </source>
</evidence>
<feature type="compositionally biased region" description="Polar residues" evidence="1">
    <location>
        <begin position="112"/>
        <end position="130"/>
    </location>
</feature>
<keyword evidence="2" id="KW-0812">Transmembrane</keyword>
<accession>W8BUB3</accession>